<evidence type="ECO:0000256" key="3">
    <source>
        <dbReference type="ARBA" id="ARBA00023163"/>
    </source>
</evidence>
<keyword evidence="1" id="KW-0805">Transcription regulation</keyword>
<evidence type="ECO:0000256" key="1">
    <source>
        <dbReference type="ARBA" id="ARBA00023015"/>
    </source>
</evidence>
<dbReference type="InterPro" id="IPR036390">
    <property type="entry name" value="WH_DNA-bd_sf"/>
</dbReference>
<dbReference type="PANTHER" id="PTHR33204:SF39">
    <property type="entry name" value="TRANSCRIPTIONAL REGULATORY PROTEIN"/>
    <property type="match status" value="1"/>
</dbReference>
<accession>A0A2R8AYF9</accession>
<dbReference type="SUPFAM" id="SSF46785">
    <property type="entry name" value="Winged helix' DNA-binding domain"/>
    <property type="match status" value="1"/>
</dbReference>
<organism evidence="5 6">
    <name type="scientific">Pseudoprimorskyibacter insulae</name>
    <dbReference type="NCBI Taxonomy" id="1695997"/>
    <lineage>
        <taxon>Bacteria</taxon>
        <taxon>Pseudomonadati</taxon>
        <taxon>Pseudomonadota</taxon>
        <taxon>Alphaproteobacteria</taxon>
        <taxon>Rhodobacterales</taxon>
        <taxon>Paracoccaceae</taxon>
        <taxon>Pseudoprimorskyibacter</taxon>
    </lineage>
</organism>
<keyword evidence="6" id="KW-1185">Reference proteome</keyword>
<dbReference type="InterPro" id="IPR002577">
    <property type="entry name" value="HTH_HxlR"/>
</dbReference>
<gene>
    <name evidence="5" type="primary">hxlR</name>
    <name evidence="5" type="ORF">PRI8871_02892</name>
</gene>
<sequence>MKDIGHCTTSCDRIKDVLARIGDKWSLLVIIALKGTGVMRFNELKRHLGVSQRMLSITLRELERDGLVTRTAYPTVPPTVEYQLTTLGESFGMAVRTLSQWAIDNLDEIDTARADYDAAQQNA</sequence>
<protein>
    <submittedName>
        <fullName evidence="5">HTH-type transcriptional activator HxlR</fullName>
    </submittedName>
</protein>
<dbReference type="RefSeq" id="WP_108886925.1">
    <property type="nucleotide sequence ID" value="NZ_OMOJ01000006.1"/>
</dbReference>
<keyword evidence="2" id="KW-0238">DNA-binding</keyword>
<dbReference type="Pfam" id="PF01638">
    <property type="entry name" value="HxlR"/>
    <property type="match status" value="1"/>
</dbReference>
<dbReference type="OrthoDB" id="9800350at2"/>
<dbReference type="InterPro" id="IPR036388">
    <property type="entry name" value="WH-like_DNA-bd_sf"/>
</dbReference>
<dbReference type="Gene3D" id="1.10.10.10">
    <property type="entry name" value="Winged helix-like DNA-binding domain superfamily/Winged helix DNA-binding domain"/>
    <property type="match status" value="1"/>
</dbReference>
<proteinExistence type="predicted"/>
<feature type="domain" description="HTH hxlR-type" evidence="4">
    <location>
        <begin position="11"/>
        <end position="110"/>
    </location>
</feature>
<evidence type="ECO:0000256" key="2">
    <source>
        <dbReference type="ARBA" id="ARBA00023125"/>
    </source>
</evidence>
<dbReference type="GO" id="GO:0003677">
    <property type="term" value="F:DNA binding"/>
    <property type="evidence" value="ECO:0007669"/>
    <property type="project" value="UniProtKB-KW"/>
</dbReference>
<keyword evidence="3" id="KW-0804">Transcription</keyword>
<dbReference type="PROSITE" id="PS51118">
    <property type="entry name" value="HTH_HXLR"/>
    <property type="match status" value="1"/>
</dbReference>
<evidence type="ECO:0000259" key="4">
    <source>
        <dbReference type="PROSITE" id="PS51118"/>
    </source>
</evidence>
<reference evidence="6" key="1">
    <citation type="submission" date="2018-03" db="EMBL/GenBank/DDBJ databases">
        <authorList>
            <person name="Rodrigo-Torres L."/>
            <person name="Arahal R. D."/>
            <person name="Lucena T."/>
        </authorList>
    </citation>
    <scope>NUCLEOTIDE SEQUENCE [LARGE SCALE GENOMIC DNA]</scope>
    <source>
        <strain evidence="6">CECT 8871</strain>
    </source>
</reference>
<dbReference type="Proteomes" id="UP000244904">
    <property type="component" value="Unassembled WGS sequence"/>
</dbReference>
<dbReference type="AlphaFoldDB" id="A0A2R8AYF9"/>
<evidence type="ECO:0000313" key="6">
    <source>
        <dbReference type="Proteomes" id="UP000244904"/>
    </source>
</evidence>
<evidence type="ECO:0000313" key="5">
    <source>
        <dbReference type="EMBL" id="SPF81075.1"/>
    </source>
</evidence>
<dbReference type="PANTHER" id="PTHR33204">
    <property type="entry name" value="TRANSCRIPTIONAL REGULATOR, MARR FAMILY"/>
    <property type="match status" value="1"/>
</dbReference>
<dbReference type="EMBL" id="OMOJ01000006">
    <property type="protein sequence ID" value="SPF81075.1"/>
    <property type="molecule type" value="Genomic_DNA"/>
</dbReference>
<name>A0A2R8AYF9_9RHOB</name>